<sequence length="74" mass="8090">MAAVLQNGAEFRYNLGFVGATVAIATNRTYELEIVRLERDSIAARRSSVKSLNVSTNWVGRSLCGAVSDRVCRV</sequence>
<protein>
    <submittedName>
        <fullName evidence="1">Uncharacterized protein</fullName>
    </submittedName>
</protein>
<proteinExistence type="predicted"/>
<reference evidence="1 2" key="1">
    <citation type="submission" date="2012-05" db="EMBL/GenBank/DDBJ databases">
        <title>Finished chromosome of genome of Chamaesiphon sp. PCC 6605.</title>
        <authorList>
            <consortium name="US DOE Joint Genome Institute"/>
            <person name="Gugger M."/>
            <person name="Coursin T."/>
            <person name="Rippka R."/>
            <person name="Tandeau De Marsac N."/>
            <person name="Huntemann M."/>
            <person name="Wei C.-L."/>
            <person name="Han J."/>
            <person name="Detter J.C."/>
            <person name="Han C."/>
            <person name="Tapia R."/>
            <person name="Chen A."/>
            <person name="Kyrpides N."/>
            <person name="Mavromatis K."/>
            <person name="Markowitz V."/>
            <person name="Szeto E."/>
            <person name="Ivanova N."/>
            <person name="Pagani I."/>
            <person name="Pati A."/>
            <person name="Goodwin L."/>
            <person name="Nordberg H.P."/>
            <person name="Cantor M.N."/>
            <person name="Hua S.X."/>
            <person name="Woyke T."/>
            <person name="Kerfeld C.A."/>
        </authorList>
    </citation>
    <scope>NUCLEOTIDE SEQUENCE [LARGE SCALE GENOMIC DNA]</scope>
    <source>
        <strain evidence="2">ATCC 27169 / PCC 6605</strain>
    </source>
</reference>
<dbReference type="STRING" id="1173020.Cha6605_4725"/>
<dbReference type="Proteomes" id="UP000010366">
    <property type="component" value="Chromosome"/>
</dbReference>
<name>K9UMG1_CHAP6</name>
<organism evidence="1 2">
    <name type="scientific">Chamaesiphon minutus (strain ATCC 27169 / PCC 6605)</name>
    <dbReference type="NCBI Taxonomy" id="1173020"/>
    <lineage>
        <taxon>Bacteria</taxon>
        <taxon>Bacillati</taxon>
        <taxon>Cyanobacteriota</taxon>
        <taxon>Cyanophyceae</taxon>
        <taxon>Gomontiellales</taxon>
        <taxon>Chamaesiphonaceae</taxon>
        <taxon>Chamaesiphon</taxon>
    </lineage>
</organism>
<keyword evidence="2" id="KW-1185">Reference proteome</keyword>
<evidence type="ECO:0000313" key="1">
    <source>
        <dbReference type="EMBL" id="AFY95641.1"/>
    </source>
</evidence>
<dbReference type="HOGENOM" id="CLU_2680983_0_0_3"/>
<dbReference type="EMBL" id="CP003600">
    <property type="protein sequence ID" value="AFY95641.1"/>
    <property type="molecule type" value="Genomic_DNA"/>
</dbReference>
<evidence type="ECO:0000313" key="2">
    <source>
        <dbReference type="Proteomes" id="UP000010366"/>
    </source>
</evidence>
<dbReference type="AlphaFoldDB" id="K9UMG1"/>
<accession>K9UMG1</accession>
<dbReference type="KEGG" id="cmp:Cha6605_4725"/>
<gene>
    <name evidence="1" type="ORF">Cha6605_4725</name>
</gene>